<protein>
    <submittedName>
        <fullName evidence="2">Uncharacterized protein</fullName>
    </submittedName>
</protein>
<sequence length="208" mass="22210">MCGECLEGCASTFFFPDVDFLHLAGVVSRGSNLAGARSTSRRTQRRTLGALGGHATQGAGAESKCTHLQSPVLPSATQLLRPSSVRSGVARRYMRDAMQKRSSAAAGEKEGQGFATSRGPCTQLDGCAILGRGRGQLHALPCWISRSPSLKFSPLSGIRASCTRFACSRQPLSPPPVWPAGRALLRVFAFVRLCRLHAMQLGWDRGPA</sequence>
<evidence type="ECO:0000256" key="1">
    <source>
        <dbReference type="SAM" id="MobiDB-lite"/>
    </source>
</evidence>
<gene>
    <name evidence="2" type="ORF">EJ04DRAFT_367005</name>
</gene>
<proteinExistence type="predicted"/>
<feature type="region of interest" description="Disordered" evidence="1">
    <location>
        <begin position="98"/>
        <end position="117"/>
    </location>
</feature>
<name>A0A9P4QUZ8_9PLEO</name>
<reference evidence="2" key="1">
    <citation type="journal article" date="2020" name="Stud. Mycol.">
        <title>101 Dothideomycetes genomes: a test case for predicting lifestyles and emergence of pathogens.</title>
        <authorList>
            <person name="Haridas S."/>
            <person name="Albert R."/>
            <person name="Binder M."/>
            <person name="Bloem J."/>
            <person name="Labutti K."/>
            <person name="Salamov A."/>
            <person name="Andreopoulos B."/>
            <person name="Baker S."/>
            <person name="Barry K."/>
            <person name="Bills G."/>
            <person name="Bluhm B."/>
            <person name="Cannon C."/>
            <person name="Castanera R."/>
            <person name="Culley D."/>
            <person name="Daum C."/>
            <person name="Ezra D."/>
            <person name="Gonzalez J."/>
            <person name="Henrissat B."/>
            <person name="Kuo A."/>
            <person name="Liang C."/>
            <person name="Lipzen A."/>
            <person name="Lutzoni F."/>
            <person name="Magnuson J."/>
            <person name="Mondo S."/>
            <person name="Nolan M."/>
            <person name="Ohm R."/>
            <person name="Pangilinan J."/>
            <person name="Park H.-J."/>
            <person name="Ramirez L."/>
            <person name="Alfaro M."/>
            <person name="Sun H."/>
            <person name="Tritt A."/>
            <person name="Yoshinaga Y."/>
            <person name="Zwiers L.-H."/>
            <person name="Turgeon B."/>
            <person name="Goodwin S."/>
            <person name="Spatafora J."/>
            <person name="Crous P."/>
            <person name="Grigoriev I."/>
        </authorList>
    </citation>
    <scope>NUCLEOTIDE SEQUENCE</scope>
    <source>
        <strain evidence="2">CBS 125425</strain>
    </source>
</reference>
<comment type="caution">
    <text evidence="2">The sequence shown here is derived from an EMBL/GenBank/DDBJ whole genome shotgun (WGS) entry which is preliminary data.</text>
</comment>
<keyword evidence="3" id="KW-1185">Reference proteome</keyword>
<dbReference type="EMBL" id="ML996193">
    <property type="protein sequence ID" value="KAF2731584.1"/>
    <property type="molecule type" value="Genomic_DNA"/>
</dbReference>
<evidence type="ECO:0000313" key="2">
    <source>
        <dbReference type="EMBL" id="KAF2731584.1"/>
    </source>
</evidence>
<dbReference type="AlphaFoldDB" id="A0A9P4QUZ8"/>
<evidence type="ECO:0000313" key="3">
    <source>
        <dbReference type="Proteomes" id="UP000799444"/>
    </source>
</evidence>
<accession>A0A9P4QUZ8</accession>
<organism evidence="2 3">
    <name type="scientific">Polyplosphaeria fusca</name>
    <dbReference type="NCBI Taxonomy" id="682080"/>
    <lineage>
        <taxon>Eukaryota</taxon>
        <taxon>Fungi</taxon>
        <taxon>Dikarya</taxon>
        <taxon>Ascomycota</taxon>
        <taxon>Pezizomycotina</taxon>
        <taxon>Dothideomycetes</taxon>
        <taxon>Pleosporomycetidae</taxon>
        <taxon>Pleosporales</taxon>
        <taxon>Tetraplosphaeriaceae</taxon>
        <taxon>Polyplosphaeria</taxon>
    </lineage>
</organism>
<dbReference type="Proteomes" id="UP000799444">
    <property type="component" value="Unassembled WGS sequence"/>
</dbReference>